<evidence type="ECO:0000313" key="3">
    <source>
        <dbReference type="Proteomes" id="UP000014139"/>
    </source>
</evidence>
<comment type="caution">
    <text evidence="2">The sequence shown here is derived from an EMBL/GenBank/DDBJ whole genome shotgun (WGS) entry which is preliminary data.</text>
</comment>
<organism evidence="2 3">
    <name type="scientific">Amycolatopsis vancoresmycina DSM 44592</name>
    <dbReference type="NCBI Taxonomy" id="1292037"/>
    <lineage>
        <taxon>Bacteria</taxon>
        <taxon>Bacillati</taxon>
        <taxon>Actinomycetota</taxon>
        <taxon>Actinomycetes</taxon>
        <taxon>Pseudonocardiales</taxon>
        <taxon>Pseudonocardiaceae</taxon>
        <taxon>Amycolatopsis</taxon>
    </lineage>
</organism>
<keyword evidence="3" id="KW-1185">Reference proteome</keyword>
<protein>
    <submittedName>
        <fullName evidence="2">Ubiquinol-cytochrome C reductase cytochrome b subunit</fullName>
    </submittedName>
</protein>
<feature type="compositionally biased region" description="Polar residues" evidence="1">
    <location>
        <begin position="1"/>
        <end position="11"/>
    </location>
</feature>
<feature type="region of interest" description="Disordered" evidence="1">
    <location>
        <begin position="1"/>
        <end position="36"/>
    </location>
</feature>
<dbReference type="EMBL" id="AOUO01000709">
    <property type="protein sequence ID" value="EOD60474.1"/>
    <property type="molecule type" value="Genomic_DNA"/>
</dbReference>
<dbReference type="eggNOG" id="COG1290">
    <property type="taxonomic scope" value="Bacteria"/>
</dbReference>
<name>R1HQ83_9PSEU</name>
<accession>R1HQ83</accession>
<feature type="non-terminal residue" evidence="2">
    <location>
        <position position="36"/>
    </location>
</feature>
<reference evidence="2 3" key="1">
    <citation type="submission" date="2013-02" db="EMBL/GenBank/DDBJ databases">
        <title>Draft genome sequence of Amycolatopsis vancoresmycina strain DSM 44592T.</title>
        <authorList>
            <person name="Kumar S."/>
            <person name="Kaur N."/>
            <person name="Kaur C."/>
            <person name="Raghava G.P.S."/>
            <person name="Mayilraj S."/>
        </authorList>
    </citation>
    <scope>NUCLEOTIDE SEQUENCE [LARGE SCALE GENOMIC DNA]</scope>
    <source>
        <strain evidence="2 3">DSM 44592</strain>
    </source>
</reference>
<evidence type="ECO:0000313" key="2">
    <source>
        <dbReference type="EMBL" id="EOD60474.1"/>
    </source>
</evidence>
<sequence length="36" mass="3803">MSSLTTPTKGSSPVEKALGEAANNADQRYRLAKGPR</sequence>
<gene>
    <name evidence="2" type="ORF">H480_40985</name>
</gene>
<evidence type="ECO:0000256" key="1">
    <source>
        <dbReference type="SAM" id="MobiDB-lite"/>
    </source>
</evidence>
<dbReference type="Proteomes" id="UP000014139">
    <property type="component" value="Unassembled WGS sequence"/>
</dbReference>
<proteinExistence type="predicted"/>
<dbReference type="AlphaFoldDB" id="R1HQ83"/>